<dbReference type="AlphaFoldDB" id="A0A094Q7E6"/>
<dbReference type="PANTHER" id="PTHR48100">
    <property type="entry name" value="BROAD-SPECIFICITY PHOSPHATASE YOR283W-RELATED"/>
    <property type="match status" value="1"/>
</dbReference>
<dbReference type="InterPro" id="IPR002156">
    <property type="entry name" value="RNaseH_domain"/>
</dbReference>
<dbReference type="InterPro" id="IPR036397">
    <property type="entry name" value="RNaseH_sf"/>
</dbReference>
<dbReference type="Pfam" id="PF00300">
    <property type="entry name" value="His_Phos_1"/>
    <property type="match status" value="1"/>
</dbReference>
<dbReference type="Gene3D" id="3.30.420.10">
    <property type="entry name" value="Ribonuclease H-like superfamily/Ribonuclease H"/>
    <property type="match status" value="1"/>
</dbReference>
<reference evidence="2" key="1">
    <citation type="submission" date="2014-06" db="EMBL/GenBank/DDBJ databases">
        <title>Key roles for freshwater Actinobacteria revealed by deep metagenomic sequencing.</title>
        <authorList>
            <person name="Ghai R."/>
            <person name="Mizuno C.M."/>
            <person name="Picazo A."/>
            <person name="Camacho A."/>
            <person name="Rodriguez-Valera F."/>
        </authorList>
    </citation>
    <scope>NUCLEOTIDE SEQUENCE</scope>
</reference>
<protein>
    <recommendedName>
        <fullName evidence="1">RNase H type-1 domain-containing protein</fullName>
    </recommendedName>
</protein>
<dbReference type="SUPFAM" id="SSF53254">
    <property type="entry name" value="Phosphoglycerate mutase-like"/>
    <property type="match status" value="1"/>
</dbReference>
<dbReference type="SUPFAM" id="SSF53098">
    <property type="entry name" value="Ribonuclease H-like"/>
    <property type="match status" value="1"/>
</dbReference>
<dbReference type="CDD" id="cd09279">
    <property type="entry name" value="RNase_HI_like"/>
    <property type="match status" value="1"/>
</dbReference>
<organism evidence="2">
    <name type="scientific">freshwater metagenome</name>
    <dbReference type="NCBI Taxonomy" id="449393"/>
    <lineage>
        <taxon>unclassified sequences</taxon>
        <taxon>metagenomes</taxon>
        <taxon>ecological metagenomes</taxon>
    </lineage>
</organism>
<dbReference type="Gene3D" id="3.40.50.1240">
    <property type="entry name" value="Phosphoglycerate mutase-like"/>
    <property type="match status" value="1"/>
</dbReference>
<name>A0A094Q7E6_9ZZZZ</name>
<dbReference type="GO" id="GO:0003676">
    <property type="term" value="F:nucleic acid binding"/>
    <property type="evidence" value="ECO:0007669"/>
    <property type="project" value="InterPro"/>
</dbReference>
<dbReference type="GO" id="GO:0016791">
    <property type="term" value="F:phosphatase activity"/>
    <property type="evidence" value="ECO:0007669"/>
    <property type="project" value="TreeGrafter"/>
</dbReference>
<comment type="caution">
    <text evidence="2">The sequence shown here is derived from an EMBL/GenBank/DDBJ whole genome shotgun (WGS) entry which is preliminary data.</text>
</comment>
<gene>
    <name evidence="2" type="ORF">GM51_5585</name>
</gene>
<dbReference type="GO" id="GO:0004523">
    <property type="term" value="F:RNA-DNA hybrid ribonuclease activity"/>
    <property type="evidence" value="ECO:0007669"/>
    <property type="project" value="InterPro"/>
</dbReference>
<evidence type="ECO:0000259" key="1">
    <source>
        <dbReference type="PROSITE" id="PS50879"/>
    </source>
</evidence>
<evidence type="ECO:0000313" key="2">
    <source>
        <dbReference type="EMBL" id="KGA20095.1"/>
    </source>
</evidence>
<accession>A0A094Q7E6</accession>
<sequence length="359" mass="39019">MTRAFIISADGGSRGNPGPAAYGAVVSENGKILHELFETIGVATNNVAEYNGLLAALRKVNEIDPTATVEARMDSKLVVEQMSGRWQIKHPDMRELAKLARDAHPHELVTYKWIPRDENSHADRLANKALDGDVSTDAPLQKNFLIERLVSGEKPTTIYFVRHGETILTPERRFSGGDGSDPELSAEGLAQAEAVGKELAARKADLIIASPMVRTKQTADAIAKATGLKVTYDEAWREASFGEWDGLTIPQVKELYPNEWLSWVSSTGAVAGTSGESYEDVAARSDLALTNLALEHPGKTIIVVTHNYVIRTLVAAVLGAPLESVYHLDVLPCSITTINTWASDGLRALRGMSERSHLK</sequence>
<dbReference type="SMART" id="SM00855">
    <property type="entry name" value="PGAM"/>
    <property type="match status" value="1"/>
</dbReference>
<dbReference type="GO" id="GO:0005737">
    <property type="term" value="C:cytoplasm"/>
    <property type="evidence" value="ECO:0007669"/>
    <property type="project" value="TreeGrafter"/>
</dbReference>
<dbReference type="CDD" id="cd07067">
    <property type="entry name" value="HP_PGM_like"/>
    <property type="match status" value="1"/>
</dbReference>
<feature type="domain" description="RNase H type-1" evidence="1">
    <location>
        <begin position="1"/>
        <end position="131"/>
    </location>
</feature>
<dbReference type="InterPro" id="IPR012337">
    <property type="entry name" value="RNaseH-like_sf"/>
</dbReference>
<dbReference type="PROSITE" id="PS50879">
    <property type="entry name" value="RNASE_H_1"/>
    <property type="match status" value="1"/>
</dbReference>
<dbReference type="Pfam" id="PF13456">
    <property type="entry name" value="RVT_3"/>
    <property type="match status" value="1"/>
</dbReference>
<dbReference type="PANTHER" id="PTHR48100:SF1">
    <property type="entry name" value="HISTIDINE PHOSPHATASE FAMILY PROTEIN-RELATED"/>
    <property type="match status" value="1"/>
</dbReference>
<dbReference type="InterPro" id="IPR050275">
    <property type="entry name" value="PGM_Phosphatase"/>
</dbReference>
<dbReference type="InterPro" id="IPR029033">
    <property type="entry name" value="His_PPase_superfam"/>
</dbReference>
<proteinExistence type="predicted"/>
<dbReference type="EMBL" id="JNSL01000024">
    <property type="protein sequence ID" value="KGA20095.1"/>
    <property type="molecule type" value="Genomic_DNA"/>
</dbReference>
<dbReference type="InterPro" id="IPR013078">
    <property type="entry name" value="His_Pase_superF_clade-1"/>
</dbReference>